<dbReference type="SMART" id="SM00320">
    <property type="entry name" value="WD40"/>
    <property type="match status" value="3"/>
</dbReference>
<dbReference type="Gene3D" id="2.130.10.10">
    <property type="entry name" value="YVTN repeat-like/Quinoprotein amine dehydrogenase"/>
    <property type="match status" value="2"/>
</dbReference>
<reference evidence="7" key="1">
    <citation type="submission" date="2023-06" db="EMBL/GenBank/DDBJ databases">
        <authorList>
            <consortium name="Lawrence Berkeley National Laboratory"/>
            <person name="Ahrendt S."/>
            <person name="Sahu N."/>
            <person name="Indic B."/>
            <person name="Wong-Bajracharya J."/>
            <person name="Merenyi Z."/>
            <person name="Ke H.-M."/>
            <person name="Monk M."/>
            <person name="Kocsube S."/>
            <person name="Drula E."/>
            <person name="Lipzen A."/>
            <person name="Balint B."/>
            <person name="Henrissat B."/>
            <person name="Andreopoulos B."/>
            <person name="Martin F.M."/>
            <person name="Harder C.B."/>
            <person name="Rigling D."/>
            <person name="Ford K.L."/>
            <person name="Foster G.D."/>
            <person name="Pangilinan J."/>
            <person name="Papanicolaou A."/>
            <person name="Barry K."/>
            <person name="LaButti K."/>
            <person name="Viragh M."/>
            <person name="Koriabine M."/>
            <person name="Yan M."/>
            <person name="Riley R."/>
            <person name="Champramary S."/>
            <person name="Plett K.L."/>
            <person name="Tsai I.J."/>
            <person name="Slot J."/>
            <person name="Sipos G."/>
            <person name="Plett J."/>
            <person name="Nagy L.G."/>
            <person name="Grigoriev I.V."/>
        </authorList>
    </citation>
    <scope>NUCLEOTIDE SEQUENCE</scope>
    <source>
        <strain evidence="7">FPL87.14</strain>
    </source>
</reference>
<accession>A0AA39IT51</accession>
<dbReference type="Pfam" id="PF00400">
    <property type="entry name" value="WD40"/>
    <property type="match status" value="3"/>
</dbReference>
<comment type="similarity">
    <text evidence="5">Belongs to the WD repeat cdt2 family.</text>
</comment>
<dbReference type="InterPro" id="IPR019775">
    <property type="entry name" value="WD40_repeat_CS"/>
</dbReference>
<dbReference type="InterPro" id="IPR051865">
    <property type="entry name" value="WD-repeat_CDT2_adapter"/>
</dbReference>
<dbReference type="InterPro" id="IPR036322">
    <property type="entry name" value="WD40_repeat_dom_sf"/>
</dbReference>
<dbReference type="GO" id="GO:0005634">
    <property type="term" value="C:nucleus"/>
    <property type="evidence" value="ECO:0007669"/>
    <property type="project" value="TreeGrafter"/>
</dbReference>
<keyword evidence="8" id="KW-1185">Reference proteome</keyword>
<evidence type="ECO:0000256" key="3">
    <source>
        <dbReference type="ARBA" id="ARBA00022737"/>
    </source>
</evidence>
<evidence type="ECO:0000313" key="7">
    <source>
        <dbReference type="EMBL" id="KAK0429953.1"/>
    </source>
</evidence>
<dbReference type="SUPFAM" id="SSF50978">
    <property type="entry name" value="WD40 repeat-like"/>
    <property type="match status" value="1"/>
</dbReference>
<organism evidence="7 8">
    <name type="scientific">Armillaria borealis</name>
    <dbReference type="NCBI Taxonomy" id="47425"/>
    <lineage>
        <taxon>Eukaryota</taxon>
        <taxon>Fungi</taxon>
        <taxon>Dikarya</taxon>
        <taxon>Basidiomycota</taxon>
        <taxon>Agaricomycotina</taxon>
        <taxon>Agaricomycetes</taxon>
        <taxon>Agaricomycetidae</taxon>
        <taxon>Agaricales</taxon>
        <taxon>Marasmiineae</taxon>
        <taxon>Physalacriaceae</taxon>
        <taxon>Armillaria</taxon>
    </lineage>
</organism>
<evidence type="ECO:0000256" key="5">
    <source>
        <dbReference type="ARBA" id="ARBA00038344"/>
    </source>
</evidence>
<dbReference type="PANTHER" id="PTHR22852">
    <property type="entry name" value="LETHAL 2 DENTICLELESS PROTEIN RETINOIC ACID-REGULATED NUCLEAR MATRIX-ASSOCIATED PROTEIN"/>
    <property type="match status" value="1"/>
</dbReference>
<comment type="pathway">
    <text evidence="1">Protein modification; protein ubiquitination.</text>
</comment>
<dbReference type="Proteomes" id="UP001175226">
    <property type="component" value="Unassembled WGS sequence"/>
</dbReference>
<proteinExistence type="inferred from homology"/>
<feature type="repeat" description="WD" evidence="6">
    <location>
        <begin position="1"/>
        <end position="34"/>
    </location>
</feature>
<name>A0AA39IT51_9AGAR</name>
<evidence type="ECO:0000256" key="1">
    <source>
        <dbReference type="ARBA" id="ARBA00004906"/>
    </source>
</evidence>
<dbReference type="PROSITE" id="PS50082">
    <property type="entry name" value="WD_REPEATS_2"/>
    <property type="match status" value="1"/>
</dbReference>
<evidence type="ECO:0000256" key="2">
    <source>
        <dbReference type="ARBA" id="ARBA00022574"/>
    </source>
</evidence>
<keyword evidence="4" id="KW-0833">Ubl conjugation pathway</keyword>
<dbReference type="GO" id="GO:0030674">
    <property type="term" value="F:protein-macromolecule adaptor activity"/>
    <property type="evidence" value="ECO:0007669"/>
    <property type="project" value="TreeGrafter"/>
</dbReference>
<dbReference type="EMBL" id="JAUEPT010000183">
    <property type="protein sequence ID" value="KAK0429953.1"/>
    <property type="molecule type" value="Genomic_DNA"/>
</dbReference>
<keyword evidence="3" id="KW-0677">Repeat</keyword>
<gene>
    <name evidence="7" type="ORF">EV421DRAFT_1722286</name>
</gene>
<feature type="non-terminal residue" evidence="7">
    <location>
        <position position="1"/>
    </location>
</feature>
<dbReference type="InterPro" id="IPR015943">
    <property type="entry name" value="WD40/YVTN_repeat-like_dom_sf"/>
</dbReference>
<keyword evidence="2 6" id="KW-0853">WD repeat</keyword>
<dbReference type="PROSITE" id="PS00678">
    <property type="entry name" value="WD_REPEATS_1"/>
    <property type="match status" value="1"/>
</dbReference>
<evidence type="ECO:0000256" key="6">
    <source>
        <dbReference type="PROSITE-ProRule" id="PRU00221"/>
    </source>
</evidence>
<dbReference type="PANTHER" id="PTHR22852:SF0">
    <property type="entry name" value="DENTICLELESS PROTEIN HOMOLOG"/>
    <property type="match status" value="1"/>
</dbReference>
<dbReference type="PROSITE" id="PS50294">
    <property type="entry name" value="WD_REPEATS_REGION"/>
    <property type="match status" value="1"/>
</dbReference>
<dbReference type="GO" id="GO:0043161">
    <property type="term" value="P:proteasome-mediated ubiquitin-dependent protein catabolic process"/>
    <property type="evidence" value="ECO:0007669"/>
    <property type="project" value="TreeGrafter"/>
</dbReference>
<dbReference type="InterPro" id="IPR001680">
    <property type="entry name" value="WD40_rpt"/>
</dbReference>
<dbReference type="AlphaFoldDB" id="A0AA39IT51"/>
<sequence length="292" mass="32789">GHSQSVKTLSWDPIHPNLLSSGSRDGFICLWDLRCTRRQWQDDSLTSVLAIRGAHEIWIVNDDGHLCKPPYSWKKTVTSLFYDHDEPYNVISCGSYNGQLNCWDLRYLASLKKKPPRIKVLPKLSSSVDPTNGPGSRRPCGIVSVVQGMYGTGGIVFVQTTDGIIRTYSAKTLMPLETSYTHCNLRVDAFYSKLAVSPDGSWLASGSNRNIHSVFLFDIQRAGQYYVDPMAGVGVQINTGILDIGAVDWCDGCLASCEAYNVRFWRPDVDIYCTCKENSSEYSREWLWYDGE</sequence>
<comment type="caution">
    <text evidence="7">The sequence shown here is derived from an EMBL/GenBank/DDBJ whole genome shotgun (WGS) entry which is preliminary data.</text>
</comment>
<protein>
    <submittedName>
        <fullName evidence="7">WD40-repeat-containing domain protein</fullName>
    </submittedName>
</protein>
<evidence type="ECO:0000256" key="4">
    <source>
        <dbReference type="ARBA" id="ARBA00022786"/>
    </source>
</evidence>
<evidence type="ECO:0000313" key="8">
    <source>
        <dbReference type="Proteomes" id="UP001175226"/>
    </source>
</evidence>